<evidence type="ECO:0000313" key="3">
    <source>
        <dbReference type="Proteomes" id="UP000095281"/>
    </source>
</evidence>
<accession>A0A1I8BAI4</accession>
<sequence length="300" mass="35330">MFFEQEENEIDPKDYIPILNKSSQAPIEASPTPSNSETETTQNNNQNCNNNNNSEQHKNKSKIKIPSIYSEFFEFMAYEHFSLSKLTIKEMCKPGTACDEDFTQLPQIGISCLSFNDLWSEQAEMQGNKTKPEELSFIKLINYKENMRHWMDIEPLAFQILTISLDCSDKKGIKIRFSLMKEPPSNWFWLKYPILVNDFSLVIGIEKKALLRRYTFEGKVLFEGSLEVLTSFGLLKQLFEQQKKEKENLENIKIVDLEEEKQKINEKEECIFCFRKGSNTLFYPCKDLKYFKNIFWFQQN</sequence>
<evidence type="ECO:0000256" key="1">
    <source>
        <dbReference type="SAM" id="Coils"/>
    </source>
</evidence>
<proteinExistence type="predicted"/>
<dbReference type="AlphaFoldDB" id="A0A1I8BAI4"/>
<name>A0A1I8BAI4_MELHA</name>
<feature type="region of interest" description="Disordered" evidence="2">
    <location>
        <begin position="1"/>
        <end position="60"/>
    </location>
</feature>
<dbReference type="Proteomes" id="UP000095281">
    <property type="component" value="Unplaced"/>
</dbReference>
<reference evidence="4" key="1">
    <citation type="submission" date="2016-11" db="UniProtKB">
        <authorList>
            <consortium name="WormBaseParasite"/>
        </authorList>
    </citation>
    <scope>IDENTIFICATION</scope>
</reference>
<evidence type="ECO:0000313" key="4">
    <source>
        <dbReference type="WBParaSite" id="MhA1_Contig1688.frz3.gene1"/>
    </source>
</evidence>
<keyword evidence="1" id="KW-0175">Coiled coil</keyword>
<feature type="coiled-coil region" evidence="1">
    <location>
        <begin position="235"/>
        <end position="267"/>
    </location>
</feature>
<evidence type="ECO:0000256" key="2">
    <source>
        <dbReference type="SAM" id="MobiDB-lite"/>
    </source>
</evidence>
<organism evidence="3 4">
    <name type="scientific">Meloidogyne hapla</name>
    <name type="common">Root-knot nematode worm</name>
    <dbReference type="NCBI Taxonomy" id="6305"/>
    <lineage>
        <taxon>Eukaryota</taxon>
        <taxon>Metazoa</taxon>
        <taxon>Ecdysozoa</taxon>
        <taxon>Nematoda</taxon>
        <taxon>Chromadorea</taxon>
        <taxon>Rhabditida</taxon>
        <taxon>Tylenchina</taxon>
        <taxon>Tylenchomorpha</taxon>
        <taxon>Tylenchoidea</taxon>
        <taxon>Meloidogynidae</taxon>
        <taxon>Meloidogyninae</taxon>
        <taxon>Meloidogyne</taxon>
    </lineage>
</organism>
<dbReference type="WBParaSite" id="MhA1_Contig1688.frz3.gene1">
    <property type="protein sequence ID" value="MhA1_Contig1688.frz3.gene1"/>
    <property type="gene ID" value="MhA1_Contig1688.frz3.gene1"/>
</dbReference>
<keyword evidence="3" id="KW-1185">Reference proteome</keyword>
<protein>
    <submittedName>
        <fullName evidence="4">Uncharacterized protein</fullName>
    </submittedName>
</protein>
<feature type="compositionally biased region" description="Low complexity" evidence="2">
    <location>
        <begin position="34"/>
        <end position="54"/>
    </location>
</feature>